<reference evidence="17" key="1">
    <citation type="submission" date="2022-10" db="EMBL/GenBank/DDBJ databases">
        <authorList>
            <person name="Chen Y."/>
            <person name="Dougan E. K."/>
            <person name="Chan C."/>
            <person name="Rhodes N."/>
            <person name="Thang M."/>
        </authorList>
    </citation>
    <scope>NUCLEOTIDE SEQUENCE</scope>
</reference>
<dbReference type="GO" id="GO:0005886">
    <property type="term" value="C:plasma membrane"/>
    <property type="evidence" value="ECO:0007669"/>
    <property type="project" value="TreeGrafter"/>
</dbReference>
<keyword evidence="19" id="KW-1185">Reference proteome</keyword>
<dbReference type="EC" id="2.3.2.31" evidence="4"/>
<feature type="compositionally biased region" description="Acidic residues" evidence="14">
    <location>
        <begin position="665"/>
        <end position="675"/>
    </location>
</feature>
<dbReference type="Gene3D" id="3.20.20.80">
    <property type="entry name" value="Glycosidases"/>
    <property type="match status" value="1"/>
</dbReference>
<evidence type="ECO:0000256" key="3">
    <source>
        <dbReference type="ARBA" id="ARBA00007528"/>
    </source>
</evidence>
<evidence type="ECO:0000256" key="6">
    <source>
        <dbReference type="ARBA" id="ARBA00022723"/>
    </source>
</evidence>
<evidence type="ECO:0000256" key="13">
    <source>
        <dbReference type="ARBA" id="ARBA00023180"/>
    </source>
</evidence>
<sequence>MANRAQVAPLIVRPPGTPGTRGTPIVRAPVQVVHTGAPPVHFIHAPNLQLGRGISRDLARQGWEAVQRTALQVVGQPVETFECMICLSNLPLHERIVFRDCRDPKHGCCRDCTRHWIKERVESGQVFSITCARRAMCDCNARANDDEVLRLTDAATYAKYQRFKEIRQDDTIRECPQCGQMCKPTMVQGEIRAEMICPACRCNFCYYHSNAHAGRPCDEYSREISKQLKEMENGALADTKPCPRCGLHTARTGGCNHMTCIENSCRCHWCWVCGQEIIGGSDGVMDHYSATGCNHFPDITETTTPGFVFTCLKVMTFPFRMIFVMLAFLIMLACLLISPLTLLTVCCSTCFCCNKLRFRSHTVIKAILLIPGFLLYVGIALMWMLMVCFCMGIFFFTIMPAEQCLTTWCGCDQVLAPNFDRTHALWLLTVPFNSLDPVRHALICYFARWRCPGRHDNSSSESSTSESEEITQILQRYAETGDVSDVEKSYQHILDSGTMLSAGLYNKALEAMAAAGHPAHAKNFLGFMEKQVQPDGLGPQRKKRAVYRAGQGRTLSRLILVVLLAPSVALESRLDEDSECVANSDCALHALQRRAAAKQTQDSKNQDVFPIGDTPGLPDFDIPGLPGIGDLPSEDDMNTPEEPEDDEESEDHEEADHDDDGHESVEEESEEEETNEPYTGPPMPPLPANPPTPIPPSFKTVNPIIVRGNFLYDSVGPATLLGGDMLSPLRALVLVASIRLCLSQSAESSATAFGSVVQAVETAPGEGASVTGVHNLVYYTFSNDYPYACKCERQVAGSIVGYCKNDNNMPCYLTQDVIDGGVGLCVGWRSQLAGDEASFPEASLIMVTGDRFFAKGVAYNPRNEHYDKSFGQNVKVENWTDHCVPGRPKGGEWSYTEDVIADEHEDVWSVDLEAIADLGANTVRLYNVNPQNNHSKFMEKALSLGLYVIVPLNGKDWGYLPAFASPNCYTQEIEGYGNVGVNAFSFAKQVVQEFSRYNNTLLLTVANELAQNDKNGWAAFPCVKALTRDVHRYQAECGQTMRRVPLIYSDVDMGAGDRGEVAAYLTCELDDEDDAVDVYGLNVYSWCDEEYPGAGKADNFQYSPYYEIQKDFKDISVPFLFTEFGCNLGAFKTKCPYPGGRTWPEVKHLMGEDMGEMMSGAIAFQFSMDKEEYGLTLSPDFLANQSKLYLLDNYFNLQKVFNKYHVNSSWNAPASEVMQCNFLPSDVHPMEFKHHRPKCPSKAVWTKIMKKHRVDNISNWSIIPPTPNASLTGLWNVGKEECPSAAVNGAIRENNCCHYECKQS</sequence>
<evidence type="ECO:0000256" key="7">
    <source>
        <dbReference type="ARBA" id="ARBA00022729"/>
    </source>
</evidence>
<dbReference type="Gene3D" id="3.30.40.10">
    <property type="entry name" value="Zinc/RING finger domain, C3HC4 (zinc finger)"/>
    <property type="match status" value="1"/>
</dbReference>
<name>A0A9P1GQR7_9DINO</name>
<dbReference type="InterPro" id="IPR054694">
    <property type="entry name" value="Parkin-like_IBR"/>
</dbReference>
<evidence type="ECO:0000313" key="18">
    <source>
        <dbReference type="EMBL" id="CAL1172532.1"/>
    </source>
</evidence>
<evidence type="ECO:0000256" key="1">
    <source>
        <dbReference type="ARBA" id="ARBA00001798"/>
    </source>
</evidence>
<evidence type="ECO:0000256" key="11">
    <source>
        <dbReference type="ARBA" id="ARBA00022833"/>
    </source>
</evidence>
<protein>
    <recommendedName>
        <fullName evidence="4">RBR-type E3 ubiquitin transferase</fullName>
        <ecNumber evidence="4">2.3.2.31</ecNumber>
    </recommendedName>
</protein>
<keyword evidence="12" id="KW-1015">Disulfide bond</keyword>
<dbReference type="Pfam" id="PF03198">
    <property type="entry name" value="Glyco_hydro_72"/>
    <property type="match status" value="1"/>
</dbReference>
<dbReference type="SMART" id="SM00647">
    <property type="entry name" value="IBR"/>
    <property type="match status" value="2"/>
</dbReference>
<organism evidence="17">
    <name type="scientific">Cladocopium goreaui</name>
    <dbReference type="NCBI Taxonomy" id="2562237"/>
    <lineage>
        <taxon>Eukaryota</taxon>
        <taxon>Sar</taxon>
        <taxon>Alveolata</taxon>
        <taxon>Dinophyceae</taxon>
        <taxon>Suessiales</taxon>
        <taxon>Symbiodiniaceae</taxon>
        <taxon>Cladocopium</taxon>
    </lineage>
</organism>
<proteinExistence type="inferred from homology"/>
<dbReference type="InterPro" id="IPR017853">
    <property type="entry name" value="GH"/>
</dbReference>
<gene>
    <name evidence="17" type="ORF">C1SCF055_LOCUS43673</name>
</gene>
<dbReference type="Pfam" id="PF22605">
    <property type="entry name" value="IBR_2"/>
    <property type="match status" value="1"/>
</dbReference>
<comment type="caution">
    <text evidence="17">The sequence shown here is derived from an EMBL/GenBank/DDBJ whole genome shotgun (WGS) entry which is preliminary data.</text>
</comment>
<feature type="compositionally biased region" description="Pro residues" evidence="14">
    <location>
        <begin position="679"/>
        <end position="695"/>
    </location>
</feature>
<dbReference type="InterPro" id="IPR004886">
    <property type="entry name" value="Glucanosyltransferase"/>
</dbReference>
<dbReference type="PROSITE" id="PS51873">
    <property type="entry name" value="TRIAD"/>
    <property type="match status" value="1"/>
</dbReference>
<comment type="similarity">
    <text evidence="3">Belongs to the glycosyl hydrolase 72 family.</text>
</comment>
<keyword evidence="8" id="KW-0677">Repeat</keyword>
<keyword evidence="15" id="KW-0472">Membrane</keyword>
<dbReference type="PANTHER" id="PTHR31468:SF2">
    <property type="entry name" value="1,3-BETA-GLUCANOSYLTRANSFERASE GAS1"/>
    <property type="match status" value="1"/>
</dbReference>
<dbReference type="SUPFAM" id="SSF51445">
    <property type="entry name" value="(Trans)glycosidases"/>
    <property type="match status" value="1"/>
</dbReference>
<dbReference type="SUPFAM" id="SSF57850">
    <property type="entry name" value="RING/U-box"/>
    <property type="match status" value="3"/>
</dbReference>
<dbReference type="Proteomes" id="UP001152797">
    <property type="component" value="Unassembled WGS sequence"/>
</dbReference>
<keyword evidence="10" id="KW-0833">Ubl conjugation pathway</keyword>
<evidence type="ECO:0000256" key="4">
    <source>
        <dbReference type="ARBA" id="ARBA00012251"/>
    </source>
</evidence>
<dbReference type="EMBL" id="CAMXCT030006733">
    <property type="protein sequence ID" value="CAL4806469.1"/>
    <property type="molecule type" value="Genomic_DNA"/>
</dbReference>
<dbReference type="GO" id="GO:0034411">
    <property type="term" value="P:cell wall (1-&gt;3)-beta-D-glucan biosynthetic process"/>
    <property type="evidence" value="ECO:0007669"/>
    <property type="project" value="TreeGrafter"/>
</dbReference>
<keyword evidence="13" id="KW-0325">Glycoprotein</keyword>
<feature type="domain" description="RING-type" evidence="16">
    <location>
        <begin position="79"/>
        <end position="299"/>
    </location>
</feature>
<evidence type="ECO:0000313" key="19">
    <source>
        <dbReference type="Proteomes" id="UP001152797"/>
    </source>
</evidence>
<dbReference type="InterPro" id="IPR013083">
    <property type="entry name" value="Znf_RING/FYVE/PHD"/>
</dbReference>
<feature type="transmembrane region" description="Helical" evidence="15">
    <location>
        <begin position="366"/>
        <end position="399"/>
    </location>
</feature>
<evidence type="ECO:0000313" key="17">
    <source>
        <dbReference type="EMBL" id="CAI4019157.1"/>
    </source>
</evidence>
<keyword evidence="7" id="KW-0732">Signal</keyword>
<feature type="compositionally biased region" description="Low complexity" evidence="14">
    <location>
        <begin position="11"/>
        <end position="23"/>
    </location>
</feature>
<feature type="region of interest" description="Disordered" evidence="14">
    <location>
        <begin position="1"/>
        <end position="23"/>
    </location>
</feature>
<dbReference type="EMBL" id="CAMXCT010006733">
    <property type="protein sequence ID" value="CAI4019157.1"/>
    <property type="molecule type" value="Genomic_DNA"/>
</dbReference>
<keyword evidence="11" id="KW-0862">Zinc</keyword>
<evidence type="ECO:0000259" key="16">
    <source>
        <dbReference type="PROSITE" id="PS51873"/>
    </source>
</evidence>
<feature type="region of interest" description="Disordered" evidence="14">
    <location>
        <begin position="597"/>
        <end position="695"/>
    </location>
</feature>
<keyword evidence="5" id="KW-0808">Transferase</keyword>
<dbReference type="GO" id="GO:0061630">
    <property type="term" value="F:ubiquitin protein ligase activity"/>
    <property type="evidence" value="ECO:0007669"/>
    <property type="project" value="UniProtKB-EC"/>
</dbReference>
<evidence type="ECO:0000256" key="14">
    <source>
        <dbReference type="SAM" id="MobiDB-lite"/>
    </source>
</evidence>
<feature type="transmembrane region" description="Helical" evidence="15">
    <location>
        <begin position="321"/>
        <end position="354"/>
    </location>
</feature>
<dbReference type="GO" id="GO:0042124">
    <property type="term" value="F:1,3-beta-glucanosyltransferase activity"/>
    <property type="evidence" value="ECO:0007669"/>
    <property type="project" value="TreeGrafter"/>
</dbReference>
<dbReference type="Gene3D" id="1.20.120.1750">
    <property type="match status" value="1"/>
</dbReference>
<keyword evidence="15" id="KW-0812">Transmembrane</keyword>
<evidence type="ECO:0000256" key="10">
    <source>
        <dbReference type="ARBA" id="ARBA00022786"/>
    </source>
</evidence>
<dbReference type="GO" id="GO:0008270">
    <property type="term" value="F:zinc ion binding"/>
    <property type="evidence" value="ECO:0007669"/>
    <property type="project" value="UniProtKB-KW"/>
</dbReference>
<comment type="pathway">
    <text evidence="2">Protein modification; protein ubiquitination.</text>
</comment>
<evidence type="ECO:0000256" key="5">
    <source>
        <dbReference type="ARBA" id="ARBA00022679"/>
    </source>
</evidence>
<dbReference type="OrthoDB" id="421038at2759"/>
<keyword evidence="6" id="KW-0479">Metal-binding</keyword>
<dbReference type="EMBL" id="CAMXCT020006733">
    <property type="protein sequence ID" value="CAL1172532.1"/>
    <property type="molecule type" value="Genomic_DNA"/>
</dbReference>
<evidence type="ECO:0000256" key="12">
    <source>
        <dbReference type="ARBA" id="ARBA00023157"/>
    </source>
</evidence>
<feature type="compositionally biased region" description="Acidic residues" evidence="14">
    <location>
        <begin position="632"/>
        <end position="658"/>
    </location>
</feature>
<evidence type="ECO:0000256" key="9">
    <source>
        <dbReference type="ARBA" id="ARBA00022771"/>
    </source>
</evidence>
<keyword evidence="15" id="KW-1133">Transmembrane helix</keyword>
<reference evidence="18" key="2">
    <citation type="submission" date="2024-04" db="EMBL/GenBank/DDBJ databases">
        <authorList>
            <person name="Chen Y."/>
            <person name="Shah S."/>
            <person name="Dougan E. K."/>
            <person name="Thang M."/>
            <person name="Chan C."/>
        </authorList>
    </citation>
    <scope>NUCLEOTIDE SEQUENCE [LARGE SCALE GENOMIC DNA]</scope>
</reference>
<dbReference type="InterPro" id="IPR044066">
    <property type="entry name" value="TRIAD_supradom"/>
</dbReference>
<evidence type="ECO:0000256" key="8">
    <source>
        <dbReference type="ARBA" id="ARBA00022737"/>
    </source>
</evidence>
<evidence type="ECO:0000256" key="15">
    <source>
        <dbReference type="SAM" id="Phobius"/>
    </source>
</evidence>
<evidence type="ECO:0000256" key="2">
    <source>
        <dbReference type="ARBA" id="ARBA00004906"/>
    </source>
</evidence>
<dbReference type="InterPro" id="IPR002867">
    <property type="entry name" value="IBR_dom"/>
</dbReference>
<comment type="catalytic activity">
    <reaction evidence="1">
        <text>[E2 ubiquitin-conjugating enzyme]-S-ubiquitinyl-L-cysteine + [acceptor protein]-L-lysine = [E2 ubiquitin-conjugating enzyme]-L-cysteine + [acceptor protein]-N(6)-ubiquitinyl-L-lysine.</text>
        <dbReference type="EC" id="2.3.2.31"/>
    </reaction>
</comment>
<dbReference type="PANTHER" id="PTHR31468">
    <property type="entry name" value="1,3-BETA-GLUCANOSYLTRANSFERASE GAS1"/>
    <property type="match status" value="1"/>
</dbReference>
<keyword evidence="9" id="KW-0863">Zinc-finger</keyword>
<accession>A0A9P1GQR7</accession>